<comment type="caution">
    <text evidence="1">The sequence shown here is derived from an EMBL/GenBank/DDBJ whole genome shotgun (WGS) entry which is preliminary data.</text>
</comment>
<sequence>MKTAYDSLKQTFSSNSWETLAERADLFAGEQSSTSQCRTHESQSSTFFEEGISTQKKKRSTEYVLMIGVTNGDFQETSSSPIAINLVILSKFFVNIPLLIRTYLVRPLKHSLIAFIPESFMNISIKNSTSTSATQPMRQDILRSSSDYQSYAYFGRVKYVRINSGILTKIFDNITRLITISDGEVSWKYQSITPIINMYSAINIDN</sequence>
<evidence type="ECO:0000313" key="1">
    <source>
        <dbReference type="EMBL" id="KAK0176925.1"/>
    </source>
</evidence>
<name>A0AA39FW29_9HYME</name>
<reference evidence="1" key="1">
    <citation type="journal article" date="2023" name="bioRxiv">
        <title>Scaffold-level genome assemblies of two parasitoid biocontrol wasps reveal the parthenogenesis mechanism and an associated novel virus.</title>
        <authorList>
            <person name="Inwood S."/>
            <person name="Skelly J."/>
            <person name="Guhlin J."/>
            <person name="Harrop T."/>
            <person name="Goldson S."/>
            <person name="Dearden P."/>
        </authorList>
    </citation>
    <scope>NUCLEOTIDE SEQUENCE</scope>
    <source>
        <strain evidence="1">Irish</strain>
        <tissue evidence="1">Whole body</tissue>
    </source>
</reference>
<dbReference type="AlphaFoldDB" id="A0AA39FW29"/>
<keyword evidence="2" id="KW-1185">Reference proteome</keyword>
<dbReference type="EMBL" id="JAQQBS010000001">
    <property type="protein sequence ID" value="KAK0176925.1"/>
    <property type="molecule type" value="Genomic_DNA"/>
</dbReference>
<evidence type="ECO:0000313" key="2">
    <source>
        <dbReference type="Proteomes" id="UP001168990"/>
    </source>
</evidence>
<protein>
    <submittedName>
        <fullName evidence="1">Uncharacterized protein</fullName>
    </submittedName>
</protein>
<accession>A0AA39FW29</accession>
<proteinExistence type="predicted"/>
<reference evidence="1" key="2">
    <citation type="submission" date="2023-03" db="EMBL/GenBank/DDBJ databases">
        <authorList>
            <person name="Inwood S.N."/>
            <person name="Skelly J.G."/>
            <person name="Guhlin J."/>
            <person name="Harrop T.W.R."/>
            <person name="Goldson S.G."/>
            <person name="Dearden P.K."/>
        </authorList>
    </citation>
    <scope>NUCLEOTIDE SEQUENCE</scope>
    <source>
        <strain evidence="1">Irish</strain>
        <tissue evidence="1">Whole body</tissue>
    </source>
</reference>
<dbReference type="Proteomes" id="UP001168990">
    <property type="component" value="Unassembled WGS sequence"/>
</dbReference>
<organism evidence="1 2">
    <name type="scientific">Microctonus aethiopoides</name>
    <dbReference type="NCBI Taxonomy" id="144406"/>
    <lineage>
        <taxon>Eukaryota</taxon>
        <taxon>Metazoa</taxon>
        <taxon>Ecdysozoa</taxon>
        <taxon>Arthropoda</taxon>
        <taxon>Hexapoda</taxon>
        <taxon>Insecta</taxon>
        <taxon>Pterygota</taxon>
        <taxon>Neoptera</taxon>
        <taxon>Endopterygota</taxon>
        <taxon>Hymenoptera</taxon>
        <taxon>Apocrita</taxon>
        <taxon>Ichneumonoidea</taxon>
        <taxon>Braconidae</taxon>
        <taxon>Euphorinae</taxon>
        <taxon>Microctonus</taxon>
    </lineage>
</organism>
<gene>
    <name evidence="1" type="ORF">PV328_001023</name>
</gene>